<dbReference type="AlphaFoldDB" id="A0A6P4EMV8"/>
<proteinExistence type="predicted"/>
<reference evidence="1" key="1">
    <citation type="submission" date="2025-08" db="UniProtKB">
        <authorList>
            <consortium name="RefSeq"/>
        </authorList>
    </citation>
    <scope>IDENTIFICATION</scope>
</reference>
<evidence type="ECO:0000313" key="1">
    <source>
        <dbReference type="RefSeq" id="XP_016974641.1"/>
    </source>
</evidence>
<dbReference type="RefSeq" id="XP_016974641.1">
    <property type="nucleotide sequence ID" value="XM_017119152.1"/>
</dbReference>
<sequence length="353" mass="41264">MKTELTSQTRGGPQQISELLKEKEDFDESIKGRNIVKTETITKTIHDEFSNYDTNPMETDTYSERLNALKDHNYTSQKEILCQPNPDFIREILLNVIIPSTNIVKDIPTDIYNFIENTIKNLKLHQLQYAEKKENRLNIRETLLTNNDSQTRKTKRINQNYPEPLEIYPNDQYLNNIHLNLSNREVLTSLLENTMCFAKQLFFESKTFASKSERELRELIYEKIKKLKEILGRTNMNSKHLLNNRYQHNFKAKMNLILDTSESSQTDFELKSSCHEMKSESPNKSSTRICSKQLICGSSQNKSHDQNFSDDIDLSKYIKLEITFNPIAGVFKELDTKIKPCKSDNDTDKEIER</sequence>
<name>A0A6P4EMV8_DRORH</name>
<protein>
    <submittedName>
        <fullName evidence="1">Uncharacterized protein LOC108041270 isoform X1</fullName>
    </submittedName>
</protein>
<organism evidence="1">
    <name type="scientific">Drosophila rhopaloa</name>
    <name type="common">Fruit fly</name>
    <dbReference type="NCBI Taxonomy" id="1041015"/>
    <lineage>
        <taxon>Eukaryota</taxon>
        <taxon>Metazoa</taxon>
        <taxon>Ecdysozoa</taxon>
        <taxon>Arthropoda</taxon>
        <taxon>Hexapoda</taxon>
        <taxon>Insecta</taxon>
        <taxon>Pterygota</taxon>
        <taxon>Neoptera</taxon>
        <taxon>Endopterygota</taxon>
        <taxon>Diptera</taxon>
        <taxon>Brachycera</taxon>
        <taxon>Muscomorpha</taxon>
        <taxon>Ephydroidea</taxon>
        <taxon>Drosophilidae</taxon>
        <taxon>Drosophila</taxon>
        <taxon>Sophophora</taxon>
    </lineage>
</organism>
<accession>A0A6P4EMV8</accession>
<gene>
    <name evidence="1" type="primary">LOC108041270</name>
</gene>